<dbReference type="PROSITE" id="PS00564">
    <property type="entry name" value="ARGININOSUCCIN_SYN_1"/>
    <property type="match status" value="1"/>
</dbReference>
<dbReference type="FunFam" id="3.90.1260.10:FF:000007">
    <property type="entry name" value="Argininosuccinate synthase"/>
    <property type="match status" value="1"/>
</dbReference>
<evidence type="ECO:0000256" key="3">
    <source>
        <dbReference type="ARBA" id="ARBA00012286"/>
    </source>
</evidence>
<evidence type="ECO:0000256" key="9">
    <source>
        <dbReference type="HAMAP-Rule" id="MF_00005"/>
    </source>
</evidence>
<evidence type="ECO:0000256" key="1">
    <source>
        <dbReference type="ARBA" id="ARBA00004967"/>
    </source>
</evidence>
<evidence type="ECO:0000259" key="11">
    <source>
        <dbReference type="Pfam" id="PF20979"/>
    </source>
</evidence>
<dbReference type="InterPro" id="IPR001518">
    <property type="entry name" value="Arginosuc_synth"/>
</dbReference>
<keyword evidence="5 9" id="KW-0436">Ligase</keyword>
<dbReference type="Pfam" id="PF20979">
    <property type="entry name" value="Arginosuc_syn_C"/>
    <property type="match status" value="1"/>
</dbReference>
<dbReference type="PROSITE" id="PS00565">
    <property type="entry name" value="ARGININOSUCCIN_SYN_2"/>
    <property type="match status" value="1"/>
</dbReference>
<dbReference type="InterPro" id="IPR014729">
    <property type="entry name" value="Rossmann-like_a/b/a_fold"/>
</dbReference>
<feature type="binding site" evidence="9">
    <location>
        <position position="178"/>
    </location>
    <ligand>
        <name>L-citrulline</name>
        <dbReference type="ChEBI" id="CHEBI:57743"/>
    </ligand>
</feature>
<dbReference type="GO" id="GO:0004055">
    <property type="term" value="F:argininosuccinate synthase activity"/>
    <property type="evidence" value="ECO:0007669"/>
    <property type="project" value="UniProtKB-UniRule"/>
</dbReference>
<feature type="binding site" evidence="9">
    <location>
        <position position="119"/>
    </location>
    <ligand>
        <name>L-citrulline</name>
        <dbReference type="ChEBI" id="CHEBI:57743"/>
    </ligand>
</feature>
<dbReference type="RefSeq" id="WP_084272507.1">
    <property type="nucleotide sequence ID" value="NZ_FWYE01000001.1"/>
</dbReference>
<dbReference type="InterPro" id="IPR018223">
    <property type="entry name" value="Arginosuc_synth_CS"/>
</dbReference>
<dbReference type="Gene3D" id="3.40.50.620">
    <property type="entry name" value="HUPs"/>
    <property type="match status" value="1"/>
</dbReference>
<comment type="catalytic activity">
    <reaction evidence="9">
        <text>L-citrulline + L-aspartate + ATP = 2-(N(omega)-L-arginino)succinate + AMP + diphosphate + H(+)</text>
        <dbReference type="Rhea" id="RHEA:10932"/>
        <dbReference type="ChEBI" id="CHEBI:15378"/>
        <dbReference type="ChEBI" id="CHEBI:29991"/>
        <dbReference type="ChEBI" id="CHEBI:30616"/>
        <dbReference type="ChEBI" id="CHEBI:33019"/>
        <dbReference type="ChEBI" id="CHEBI:57472"/>
        <dbReference type="ChEBI" id="CHEBI:57743"/>
        <dbReference type="ChEBI" id="CHEBI:456215"/>
        <dbReference type="EC" id="6.3.4.5"/>
    </reaction>
</comment>
<dbReference type="Gene3D" id="3.90.1260.10">
    <property type="entry name" value="Argininosuccinate synthetase, chain A, domain 2"/>
    <property type="match status" value="1"/>
</dbReference>
<evidence type="ECO:0000259" key="10">
    <source>
        <dbReference type="Pfam" id="PF00764"/>
    </source>
</evidence>
<organism evidence="12 13">
    <name type="scientific">Picrophilus torridus (strain ATCC 700027 / DSM 9790 / JCM 10055 / NBRC 100828 / KAW 2/3)</name>
    <dbReference type="NCBI Taxonomy" id="1122961"/>
    <lineage>
        <taxon>Archaea</taxon>
        <taxon>Methanobacteriati</taxon>
        <taxon>Thermoplasmatota</taxon>
        <taxon>Thermoplasmata</taxon>
        <taxon>Thermoplasmatales</taxon>
        <taxon>Picrophilaceae</taxon>
        <taxon>Picrophilus</taxon>
    </lineage>
</organism>
<dbReference type="NCBIfam" id="NF001770">
    <property type="entry name" value="PRK00509.1"/>
    <property type="match status" value="1"/>
</dbReference>
<dbReference type="GO" id="GO:0005524">
    <property type="term" value="F:ATP binding"/>
    <property type="evidence" value="ECO:0007669"/>
    <property type="project" value="UniProtKB-UniRule"/>
</dbReference>
<dbReference type="PANTHER" id="PTHR11587:SF2">
    <property type="entry name" value="ARGININOSUCCINATE SYNTHASE"/>
    <property type="match status" value="1"/>
</dbReference>
<comment type="subunit">
    <text evidence="2 9">Homotetramer.</text>
</comment>
<evidence type="ECO:0000256" key="8">
    <source>
        <dbReference type="ARBA" id="ARBA00022840"/>
    </source>
</evidence>
<feature type="binding site" evidence="9">
    <location>
        <position position="120"/>
    </location>
    <ligand>
        <name>L-aspartate</name>
        <dbReference type="ChEBI" id="CHEBI:29991"/>
    </ligand>
</feature>
<dbReference type="NCBIfam" id="TIGR00032">
    <property type="entry name" value="argG"/>
    <property type="match status" value="1"/>
</dbReference>
<dbReference type="GO" id="GO:0000053">
    <property type="term" value="P:argininosuccinate metabolic process"/>
    <property type="evidence" value="ECO:0007669"/>
    <property type="project" value="TreeGrafter"/>
</dbReference>
<comment type="similarity">
    <text evidence="9">Belongs to the argininosuccinate synthase family. Type 1 subfamily.</text>
</comment>
<accession>A0A8G2FW56</accession>
<keyword evidence="9" id="KW-0963">Cytoplasm</keyword>
<keyword evidence="6 9" id="KW-0028">Amino-acid biosynthesis</keyword>
<reference evidence="12 13" key="1">
    <citation type="submission" date="2017-04" db="EMBL/GenBank/DDBJ databases">
        <authorList>
            <person name="Varghese N."/>
            <person name="Submissions S."/>
        </authorList>
    </citation>
    <scope>NUCLEOTIDE SEQUENCE [LARGE SCALE GENOMIC DNA]</scope>
    <source>
        <strain evidence="12 13">DSM 9789</strain>
    </source>
</reference>
<dbReference type="HAMAP" id="MF_00005">
    <property type="entry name" value="Arg_succ_synth_type1"/>
    <property type="match status" value="1"/>
</dbReference>
<keyword evidence="8 9" id="KW-0067">ATP-binding</keyword>
<dbReference type="FunFam" id="3.40.50.620:FF:000019">
    <property type="entry name" value="Argininosuccinate synthase"/>
    <property type="match status" value="1"/>
</dbReference>
<keyword evidence="7 9" id="KW-0547">Nucleotide-binding</keyword>
<keyword evidence="4 9" id="KW-0055">Arginine biosynthesis</keyword>
<comment type="subcellular location">
    <subcellularLocation>
        <location evidence="9">Cytoplasm</location>
    </subcellularLocation>
</comment>
<dbReference type="Proteomes" id="UP000192315">
    <property type="component" value="Unassembled WGS sequence"/>
</dbReference>
<evidence type="ECO:0000256" key="5">
    <source>
        <dbReference type="ARBA" id="ARBA00022598"/>
    </source>
</evidence>
<dbReference type="EC" id="6.3.4.5" evidence="3 9"/>
<feature type="binding site" evidence="9">
    <location>
        <position position="123"/>
    </location>
    <ligand>
        <name>L-citrulline</name>
        <dbReference type="ChEBI" id="CHEBI:57743"/>
    </ligand>
</feature>
<dbReference type="EMBL" id="FWYE01000001">
    <property type="protein sequence ID" value="SMD30577.1"/>
    <property type="molecule type" value="Genomic_DNA"/>
</dbReference>
<feature type="binding site" evidence="9">
    <location>
        <position position="113"/>
    </location>
    <ligand>
        <name>ATP</name>
        <dbReference type="ChEBI" id="CHEBI:30616"/>
    </ligand>
</feature>
<evidence type="ECO:0000256" key="2">
    <source>
        <dbReference type="ARBA" id="ARBA00011881"/>
    </source>
</evidence>
<feature type="binding site" evidence="9">
    <location>
        <position position="253"/>
    </location>
    <ligand>
        <name>L-citrulline</name>
        <dbReference type="ChEBI" id="CHEBI:57743"/>
    </ligand>
</feature>
<proteinExistence type="inferred from homology"/>
<dbReference type="GO" id="GO:0000050">
    <property type="term" value="P:urea cycle"/>
    <property type="evidence" value="ECO:0007669"/>
    <property type="project" value="TreeGrafter"/>
</dbReference>
<evidence type="ECO:0000256" key="4">
    <source>
        <dbReference type="ARBA" id="ARBA00022571"/>
    </source>
</evidence>
<dbReference type="PANTHER" id="PTHR11587">
    <property type="entry name" value="ARGININOSUCCINATE SYNTHASE"/>
    <property type="match status" value="1"/>
</dbReference>
<dbReference type="Pfam" id="PF00764">
    <property type="entry name" value="Arginosuc_synth"/>
    <property type="match status" value="1"/>
</dbReference>
<evidence type="ECO:0000256" key="7">
    <source>
        <dbReference type="ARBA" id="ARBA00022741"/>
    </source>
</evidence>
<dbReference type="InterPro" id="IPR048268">
    <property type="entry name" value="Arginosuc_syn_C"/>
</dbReference>
<dbReference type="InterPro" id="IPR023434">
    <property type="entry name" value="Arginosuc_synth_type_1_subfam"/>
</dbReference>
<dbReference type="SUPFAM" id="SSF52402">
    <property type="entry name" value="Adenine nucleotide alpha hydrolases-like"/>
    <property type="match status" value="1"/>
</dbReference>
<feature type="binding site" evidence="9">
    <location>
        <position position="169"/>
    </location>
    <ligand>
        <name>L-citrulline</name>
        <dbReference type="ChEBI" id="CHEBI:57743"/>
    </ligand>
</feature>
<feature type="binding site" evidence="9">
    <location>
        <position position="83"/>
    </location>
    <ligand>
        <name>L-citrulline</name>
        <dbReference type="ChEBI" id="CHEBI:57743"/>
    </ligand>
</feature>
<feature type="domain" description="Arginosuccinate synthase-like N-terminal" evidence="10">
    <location>
        <begin position="4"/>
        <end position="160"/>
    </location>
</feature>
<dbReference type="GO" id="GO:0006526">
    <property type="term" value="P:L-arginine biosynthetic process"/>
    <property type="evidence" value="ECO:0007669"/>
    <property type="project" value="UniProtKB-UniRule"/>
</dbReference>
<dbReference type="CDD" id="cd01999">
    <property type="entry name" value="ASS"/>
    <property type="match status" value="1"/>
</dbReference>
<dbReference type="UniPathway" id="UPA00068">
    <property type="reaction ID" value="UER00113"/>
</dbReference>
<feature type="domain" description="Arginosuccinate synthase C-terminal" evidence="11">
    <location>
        <begin position="168"/>
        <end position="377"/>
    </location>
</feature>
<dbReference type="GO" id="GO:0005737">
    <property type="term" value="C:cytoplasm"/>
    <property type="evidence" value="ECO:0007669"/>
    <property type="project" value="UniProtKB-SubCell"/>
</dbReference>
<dbReference type="InterPro" id="IPR048267">
    <property type="entry name" value="Arginosuc_syn_N"/>
</dbReference>
<comment type="caution">
    <text evidence="9">Lacks conserved residue(s) required for the propagation of feature annotation.</text>
</comment>
<keyword evidence="13" id="KW-1185">Reference proteome</keyword>
<feature type="binding site" evidence="9">
    <location>
        <position position="265"/>
    </location>
    <ligand>
        <name>L-citrulline</name>
        <dbReference type="ChEBI" id="CHEBI:57743"/>
    </ligand>
</feature>
<evidence type="ECO:0000313" key="12">
    <source>
        <dbReference type="EMBL" id="SMD30577.1"/>
    </source>
</evidence>
<evidence type="ECO:0000256" key="6">
    <source>
        <dbReference type="ARBA" id="ARBA00022605"/>
    </source>
</evidence>
<evidence type="ECO:0000313" key="13">
    <source>
        <dbReference type="Proteomes" id="UP000192315"/>
    </source>
</evidence>
<dbReference type="InterPro" id="IPR024074">
    <property type="entry name" value="AS_cat/multimer_dom_body"/>
</dbReference>
<name>A0A8G2FW56_PICTO</name>
<gene>
    <name evidence="9" type="primary">argG</name>
    <name evidence="12" type="ORF">SAMN02745355_0466</name>
</gene>
<dbReference type="SUPFAM" id="SSF69864">
    <property type="entry name" value="Argininosuccinate synthetase, C-terminal domain"/>
    <property type="match status" value="1"/>
</dbReference>
<sequence>MEKALLLYSGGLDTSVMVRWIKEKMNMDVVTLTLDIGNSDLEEIKEKALKLGAIDAITLDVKKEFADNYISREIHANGLYGEYPLSTALARPLMAEKAVSVANENDIKFIAHGSTGKGNDQVRFEVSINALDNNIKVIAPVREWNMTRADELEYAKMNNIYVKSDGKYSVDENIWGRSIEGSSIENINEPVNDDAFEWVTPPQYCGSGEPVSIEFYKGLPSSLNGKSMDLLSIIKNLNIIAGRNGIGIINMIESRLIGLKSHEVYECPAASVILKAHKYLENLILNKNELSVKNYIDNFWSNMVYNGLWFDPSMEHMNQFEKSSNQYITGSVNLRLYKGNMILEGIESPYSLYDYNTINYETGVFDQGSSKGFIDIYKNETVRSNRVKKALTVIH</sequence>
<dbReference type="AlphaFoldDB" id="A0A8G2FW56"/>
<feature type="binding site" evidence="9">
    <location>
        <begin position="7"/>
        <end position="15"/>
    </location>
    <ligand>
        <name>ATP</name>
        <dbReference type="ChEBI" id="CHEBI:30616"/>
    </ligand>
</feature>
<comment type="caution">
    <text evidence="12">The sequence shown here is derived from an EMBL/GenBank/DDBJ whole genome shotgun (WGS) entry which is preliminary data.</text>
</comment>
<protein>
    <recommendedName>
        <fullName evidence="3 9">Argininosuccinate synthase</fullName>
        <ecNumber evidence="3 9">6.3.4.5</ecNumber>
    </recommendedName>
    <alternativeName>
        <fullName evidence="9">Citrulline--aspartate ligase</fullName>
    </alternativeName>
</protein>
<feature type="binding site" evidence="9">
    <location>
        <position position="119"/>
    </location>
    <ligand>
        <name>L-aspartate</name>
        <dbReference type="ChEBI" id="CHEBI:29991"/>
    </ligand>
</feature>
<feature type="binding site" evidence="9">
    <location>
        <position position="115"/>
    </location>
    <ligand>
        <name>L-aspartate</name>
        <dbReference type="ChEBI" id="CHEBI:29991"/>
    </ligand>
</feature>
<comment type="pathway">
    <text evidence="1 9">Amino-acid biosynthesis; L-arginine biosynthesis; L-arginine from L-ornithine and carbamoyl phosphate: step 2/3.</text>
</comment>